<evidence type="ECO:0000313" key="2">
    <source>
        <dbReference type="EMBL" id="NWJ47301.1"/>
    </source>
</evidence>
<organism evidence="2 4">
    <name type="scientific">Candidatus Chlorohelix allophototropha</name>
    <dbReference type="NCBI Taxonomy" id="3003348"/>
    <lineage>
        <taxon>Bacteria</taxon>
        <taxon>Bacillati</taxon>
        <taxon>Chloroflexota</taxon>
        <taxon>Chloroflexia</taxon>
        <taxon>Candidatus Chloroheliales</taxon>
        <taxon>Candidatus Chloroheliaceae</taxon>
        <taxon>Candidatus Chlorohelix</taxon>
    </lineage>
</organism>
<dbReference type="Proteomes" id="UP001431572">
    <property type="component" value="Chromosome 2"/>
</dbReference>
<keyword evidence="5" id="KW-1185">Reference proteome</keyword>
<dbReference type="InterPro" id="IPR018633">
    <property type="entry name" value="DUF2357"/>
</dbReference>
<reference evidence="3" key="2">
    <citation type="journal article" date="2024" name="Nature">
        <title>Anoxygenic phototroph of the Chloroflexota uses a type I reaction centre.</title>
        <authorList>
            <person name="Tsuji J.M."/>
            <person name="Shaw N.A."/>
            <person name="Nagashima S."/>
            <person name="Venkiteswaran J.J."/>
            <person name="Schiff S.L."/>
            <person name="Watanabe T."/>
            <person name="Fukui M."/>
            <person name="Hanada S."/>
            <person name="Tank M."/>
            <person name="Neufeld J.D."/>
        </authorList>
    </citation>
    <scope>NUCLEOTIDE SEQUENCE</scope>
    <source>
        <strain evidence="3">L227-S17</strain>
    </source>
</reference>
<feature type="domain" description="DUF2357" evidence="1">
    <location>
        <begin position="297"/>
        <end position="416"/>
    </location>
</feature>
<dbReference type="Pfam" id="PF04411">
    <property type="entry name" value="PDDEXK_7"/>
    <property type="match status" value="1"/>
</dbReference>
<dbReference type="InterPro" id="IPR007505">
    <property type="entry name" value="PDDEXK_7"/>
</dbReference>
<protein>
    <submittedName>
        <fullName evidence="2">DUF2357 domain-containing protein</fullName>
    </submittedName>
    <submittedName>
        <fullName evidence="3">Restriction endonuclease-like protein</fullName>
    </submittedName>
</protein>
<accession>A0A8T7M5B8</accession>
<dbReference type="RefSeq" id="WP_341471104.1">
    <property type="nucleotide sequence ID" value="NZ_CP128400.1"/>
</dbReference>
<sequence length="660" mass="75987">MASSGLNSSSNQPFIASGLSDFEIEMLSRIRVTVNRRTLHWRSEVVLSERERLEFEIDTGDLPLDIYAITLELERDDVTQGIPVHWNTRRANNKVSTREWQQRMQEEQYAGDCSVTLLYRGIPVSGFTANILFQVSRLAEQHYEYMRDELREQNEKVLYSERGRTHEIAVLTSGKSPAAVRYEVVKAHYDRLIGVLPLILDCPHRELRRYISIEPASTMRSLSYSALQLAARSGASWSPIAVPDERAIDLPETELSLPKSDAARKLHIPPTSPVAAWQEKLKKMQDRYNATHKKSKEPPVRALPNRLPVPRLEESFDTYENRFLKMVVRKLVELMKMIEKQLLEEIISAKREQERSSRTRNALLAARILTNQGYIKDLHRMHKRLEDSLTGTFLEDLPPPGKRRSSVVLRENRYYRQIRLIESALDKDMNLSSSTVGLERLDRGLRLSSVNQLYEYWTTVIILQTMVERLGFTVVAKEGRPVNLNSILSKNTRFNYILNSGGSMELLSSLGKRVVVYYDREYRGREDQLPSDGPLYYGYYSPQGFGSTKRRPDIAIEIFSEGERVPRIVIFDATYSRDSRTLYAKYQYRDSIRDFTRSDVLSSTPARAVIAAWAIFPDFPNRLEHDEYRFGQLPLLPGPTAASQLTPILRRLLFMAGAIE</sequence>
<dbReference type="AlphaFoldDB" id="A0A8T7M5B8"/>
<dbReference type="EMBL" id="JACATZ010000003">
    <property type="protein sequence ID" value="NWJ47301.1"/>
    <property type="molecule type" value="Genomic_DNA"/>
</dbReference>
<evidence type="ECO:0000313" key="3">
    <source>
        <dbReference type="EMBL" id="WJW69219.1"/>
    </source>
</evidence>
<dbReference type="Proteomes" id="UP000521676">
    <property type="component" value="Unassembled WGS sequence"/>
</dbReference>
<name>A0A8T7M5B8_9CHLR</name>
<proteinExistence type="predicted"/>
<gene>
    <name evidence="2" type="ORF">HXX08_15675</name>
    <name evidence="3" type="ORF">OZ401_002816</name>
</gene>
<evidence type="ECO:0000313" key="5">
    <source>
        <dbReference type="Proteomes" id="UP001431572"/>
    </source>
</evidence>
<dbReference type="EMBL" id="CP128400">
    <property type="protein sequence ID" value="WJW69219.1"/>
    <property type="molecule type" value="Genomic_DNA"/>
</dbReference>
<evidence type="ECO:0000259" key="1">
    <source>
        <dbReference type="Pfam" id="PF09823"/>
    </source>
</evidence>
<dbReference type="Pfam" id="PF09823">
    <property type="entry name" value="DUF2357"/>
    <property type="match status" value="1"/>
</dbReference>
<evidence type="ECO:0000313" key="4">
    <source>
        <dbReference type="Proteomes" id="UP000521676"/>
    </source>
</evidence>
<reference evidence="2 4" key="1">
    <citation type="submission" date="2020-06" db="EMBL/GenBank/DDBJ databases">
        <title>Anoxygenic phototrophic Chloroflexota member uses a Type I reaction center.</title>
        <authorList>
            <person name="Tsuji J.M."/>
            <person name="Shaw N.A."/>
            <person name="Nagashima S."/>
            <person name="Venkiteswaran J."/>
            <person name="Schiff S.L."/>
            <person name="Hanada S."/>
            <person name="Tank M."/>
            <person name="Neufeld J.D."/>
        </authorList>
    </citation>
    <scope>NUCLEOTIDE SEQUENCE [LARGE SCALE GENOMIC DNA]</scope>
    <source>
        <strain evidence="2">L227-S17</strain>
    </source>
</reference>